<keyword evidence="3" id="KW-1185">Reference proteome</keyword>
<protein>
    <submittedName>
        <fullName evidence="2">Uncharacterized protein</fullName>
    </submittedName>
</protein>
<name>A0A517QP31_9PLAN</name>
<evidence type="ECO:0000256" key="1">
    <source>
        <dbReference type="SAM" id="MobiDB-lite"/>
    </source>
</evidence>
<reference evidence="2 3" key="1">
    <citation type="submission" date="2019-02" db="EMBL/GenBank/DDBJ databases">
        <title>Deep-cultivation of Planctomycetes and their phenomic and genomic characterization uncovers novel biology.</title>
        <authorList>
            <person name="Wiegand S."/>
            <person name="Jogler M."/>
            <person name="Boedeker C."/>
            <person name="Pinto D."/>
            <person name="Vollmers J."/>
            <person name="Rivas-Marin E."/>
            <person name="Kohn T."/>
            <person name="Peeters S.H."/>
            <person name="Heuer A."/>
            <person name="Rast P."/>
            <person name="Oberbeckmann S."/>
            <person name="Bunk B."/>
            <person name="Jeske O."/>
            <person name="Meyerdierks A."/>
            <person name="Storesund J.E."/>
            <person name="Kallscheuer N."/>
            <person name="Luecker S."/>
            <person name="Lage O.M."/>
            <person name="Pohl T."/>
            <person name="Merkel B.J."/>
            <person name="Hornburger P."/>
            <person name="Mueller R.-W."/>
            <person name="Bruemmer F."/>
            <person name="Labrenz M."/>
            <person name="Spormann A.M."/>
            <person name="Op den Camp H."/>
            <person name="Overmann J."/>
            <person name="Amann R."/>
            <person name="Jetten M.S.M."/>
            <person name="Mascher T."/>
            <person name="Medema M.H."/>
            <person name="Devos D.P."/>
            <person name="Kaster A.-K."/>
            <person name="Ovreas L."/>
            <person name="Rohde M."/>
            <person name="Galperin M.Y."/>
            <person name="Jogler C."/>
        </authorList>
    </citation>
    <scope>NUCLEOTIDE SEQUENCE [LARGE SCALE GENOMIC DNA]</scope>
    <source>
        <strain evidence="2 3">Mal48</strain>
    </source>
</reference>
<feature type="region of interest" description="Disordered" evidence="1">
    <location>
        <begin position="78"/>
        <end position="102"/>
    </location>
</feature>
<gene>
    <name evidence="2" type="ORF">Mal48_26280</name>
</gene>
<dbReference type="Proteomes" id="UP000315724">
    <property type="component" value="Chromosome"/>
</dbReference>
<dbReference type="AlphaFoldDB" id="A0A517QP31"/>
<dbReference type="RefSeq" id="WP_145199574.1">
    <property type="nucleotide sequence ID" value="NZ_CP036267.1"/>
</dbReference>
<organism evidence="2 3">
    <name type="scientific">Thalassoglobus polymorphus</name>
    <dbReference type="NCBI Taxonomy" id="2527994"/>
    <lineage>
        <taxon>Bacteria</taxon>
        <taxon>Pseudomonadati</taxon>
        <taxon>Planctomycetota</taxon>
        <taxon>Planctomycetia</taxon>
        <taxon>Planctomycetales</taxon>
        <taxon>Planctomycetaceae</taxon>
        <taxon>Thalassoglobus</taxon>
    </lineage>
</organism>
<proteinExistence type="predicted"/>
<evidence type="ECO:0000313" key="3">
    <source>
        <dbReference type="Proteomes" id="UP000315724"/>
    </source>
</evidence>
<feature type="compositionally biased region" description="Basic and acidic residues" evidence="1">
    <location>
        <begin position="93"/>
        <end position="102"/>
    </location>
</feature>
<dbReference type="KEGG" id="tpol:Mal48_26280"/>
<accession>A0A517QP31</accession>
<dbReference type="EMBL" id="CP036267">
    <property type="protein sequence ID" value="QDT33375.1"/>
    <property type="molecule type" value="Genomic_DNA"/>
</dbReference>
<evidence type="ECO:0000313" key="2">
    <source>
        <dbReference type="EMBL" id="QDT33375.1"/>
    </source>
</evidence>
<sequence length="124" mass="14150">MTTRKNSSNQSNIGSLSVEGVREWRSSIEQFFLEDWKSVSEIVLKLEKTLWDDVRTKEVRTERPAYVSAAQELGITSVLRDELSSTPPPPKSSDPKQNSRLEELALKIEQRLKTNHEQSMSESS</sequence>